<evidence type="ECO:0000256" key="2">
    <source>
        <dbReference type="ARBA" id="ARBA00012961"/>
    </source>
</evidence>
<dbReference type="PROSITE" id="PS50052">
    <property type="entry name" value="GUANYLATE_KINASE_2"/>
    <property type="match status" value="1"/>
</dbReference>
<dbReference type="SUPFAM" id="SSF52540">
    <property type="entry name" value="P-loop containing nucleoside triphosphate hydrolases"/>
    <property type="match status" value="1"/>
</dbReference>
<evidence type="ECO:0000313" key="11">
    <source>
        <dbReference type="Proteomes" id="UP001211907"/>
    </source>
</evidence>
<dbReference type="Pfam" id="PF00625">
    <property type="entry name" value="Guanylate_kin"/>
    <property type="match status" value="1"/>
</dbReference>
<dbReference type="EC" id="2.7.4.8" evidence="2"/>
<dbReference type="FunFam" id="3.40.50.300:FF:000776">
    <property type="entry name" value="Guanylate kinase 2"/>
    <property type="match status" value="1"/>
</dbReference>
<dbReference type="InterPro" id="IPR020590">
    <property type="entry name" value="Guanylate_kinase_CS"/>
</dbReference>
<evidence type="ECO:0000256" key="1">
    <source>
        <dbReference type="ARBA" id="ARBA00005790"/>
    </source>
</evidence>
<dbReference type="Proteomes" id="UP001211907">
    <property type="component" value="Unassembled WGS sequence"/>
</dbReference>
<keyword evidence="5" id="KW-0547">Nucleotide-binding</keyword>
<comment type="similarity">
    <text evidence="1">Belongs to the guanylate kinase family.</text>
</comment>
<dbReference type="NCBIfam" id="TIGR03263">
    <property type="entry name" value="guanyl_kin"/>
    <property type="match status" value="1"/>
</dbReference>
<dbReference type="Gene3D" id="3.30.63.10">
    <property type="entry name" value="Guanylate Kinase phosphate binding domain"/>
    <property type="match status" value="1"/>
</dbReference>
<keyword evidence="6" id="KW-0418">Kinase</keyword>
<dbReference type="EMBL" id="JADGJH010000180">
    <property type="protein sequence ID" value="KAJ3134862.1"/>
    <property type="molecule type" value="Genomic_DNA"/>
</dbReference>
<evidence type="ECO:0000259" key="9">
    <source>
        <dbReference type="PROSITE" id="PS50052"/>
    </source>
</evidence>
<evidence type="ECO:0000256" key="3">
    <source>
        <dbReference type="ARBA" id="ARBA00016296"/>
    </source>
</evidence>
<dbReference type="FunFam" id="3.30.63.10:FF:000002">
    <property type="entry name" value="Guanylate kinase 1"/>
    <property type="match status" value="1"/>
</dbReference>
<evidence type="ECO:0000256" key="7">
    <source>
        <dbReference type="ARBA" id="ARBA00022840"/>
    </source>
</evidence>
<dbReference type="CDD" id="cd00071">
    <property type="entry name" value="GMPK"/>
    <property type="match status" value="1"/>
</dbReference>
<organism evidence="10 11">
    <name type="scientific">Physocladia obscura</name>
    <dbReference type="NCBI Taxonomy" id="109957"/>
    <lineage>
        <taxon>Eukaryota</taxon>
        <taxon>Fungi</taxon>
        <taxon>Fungi incertae sedis</taxon>
        <taxon>Chytridiomycota</taxon>
        <taxon>Chytridiomycota incertae sedis</taxon>
        <taxon>Chytridiomycetes</taxon>
        <taxon>Chytridiales</taxon>
        <taxon>Chytriomycetaceae</taxon>
        <taxon>Physocladia</taxon>
    </lineage>
</organism>
<comment type="caution">
    <text evidence="10">The sequence shown here is derived from an EMBL/GenBank/DDBJ whole genome shotgun (WGS) entry which is preliminary data.</text>
</comment>
<dbReference type="AlphaFoldDB" id="A0AAD5XH09"/>
<evidence type="ECO:0000256" key="4">
    <source>
        <dbReference type="ARBA" id="ARBA00022679"/>
    </source>
</evidence>
<dbReference type="InterPro" id="IPR017665">
    <property type="entry name" value="Guanylate_kinase"/>
</dbReference>
<protein>
    <recommendedName>
        <fullName evidence="3">Guanylate kinase</fullName>
        <ecNumber evidence="2">2.7.4.8</ecNumber>
    </recommendedName>
    <alternativeName>
        <fullName evidence="8">GMP kinase</fullName>
    </alternativeName>
</protein>
<keyword evidence="11" id="KW-1185">Reference proteome</keyword>
<dbReference type="InterPro" id="IPR008145">
    <property type="entry name" value="GK/Ca_channel_bsu"/>
</dbReference>
<evidence type="ECO:0000256" key="8">
    <source>
        <dbReference type="ARBA" id="ARBA00030128"/>
    </source>
</evidence>
<dbReference type="PROSITE" id="PS00856">
    <property type="entry name" value="GUANYLATE_KINASE_1"/>
    <property type="match status" value="1"/>
</dbReference>
<dbReference type="InterPro" id="IPR027417">
    <property type="entry name" value="P-loop_NTPase"/>
</dbReference>
<gene>
    <name evidence="10" type="ORF">HK100_003257</name>
</gene>
<evidence type="ECO:0000313" key="10">
    <source>
        <dbReference type="EMBL" id="KAJ3134862.1"/>
    </source>
</evidence>
<accession>A0AAD5XH09</accession>
<keyword evidence="4" id="KW-0808">Transferase</keyword>
<keyword evidence="7" id="KW-0067">ATP-binding</keyword>
<dbReference type="PANTHER" id="PTHR23117">
    <property type="entry name" value="GUANYLATE KINASE-RELATED"/>
    <property type="match status" value="1"/>
</dbReference>
<feature type="domain" description="Guanylate kinase-like" evidence="9">
    <location>
        <begin position="10"/>
        <end position="184"/>
    </location>
</feature>
<dbReference type="GO" id="GO:0005829">
    <property type="term" value="C:cytosol"/>
    <property type="evidence" value="ECO:0007669"/>
    <property type="project" value="TreeGrafter"/>
</dbReference>
<dbReference type="SMART" id="SM00072">
    <property type="entry name" value="GuKc"/>
    <property type="match status" value="1"/>
</dbReference>
<dbReference type="InterPro" id="IPR008144">
    <property type="entry name" value="Guanylate_kin-like_dom"/>
</dbReference>
<sequence length="193" mass="21060">MATVSPLVAISPLVISGPSGVGKSTLLKRLFDKYPTSFGFSVSHTTRGPRPGEEDGKAYYFVTREKFDELVAANAFIEHTTFSSNSYGTSFETVQKVQDEGKICVLDVEMKGVQAIKNTTLNAKYIFISPANIAALEMRLRGRGTETEESIQKRVNSAAAEIAYAETGAHNKIIVNGDSEDKAFQLSVFRGYC</sequence>
<dbReference type="PANTHER" id="PTHR23117:SF13">
    <property type="entry name" value="GUANYLATE KINASE"/>
    <property type="match status" value="1"/>
</dbReference>
<evidence type="ECO:0000256" key="6">
    <source>
        <dbReference type="ARBA" id="ARBA00022777"/>
    </source>
</evidence>
<name>A0AAD5XH09_9FUNG</name>
<dbReference type="Gene3D" id="3.40.50.300">
    <property type="entry name" value="P-loop containing nucleotide triphosphate hydrolases"/>
    <property type="match status" value="1"/>
</dbReference>
<proteinExistence type="inferred from homology"/>
<dbReference type="GO" id="GO:0004385">
    <property type="term" value="F:GMP kinase activity"/>
    <property type="evidence" value="ECO:0007669"/>
    <property type="project" value="UniProtKB-EC"/>
</dbReference>
<evidence type="ECO:0000256" key="5">
    <source>
        <dbReference type="ARBA" id="ARBA00022741"/>
    </source>
</evidence>
<reference evidence="10" key="1">
    <citation type="submission" date="2020-05" db="EMBL/GenBank/DDBJ databases">
        <title>Phylogenomic resolution of chytrid fungi.</title>
        <authorList>
            <person name="Stajich J.E."/>
            <person name="Amses K."/>
            <person name="Simmons R."/>
            <person name="Seto K."/>
            <person name="Myers J."/>
            <person name="Bonds A."/>
            <person name="Quandt C.A."/>
            <person name="Barry K."/>
            <person name="Liu P."/>
            <person name="Grigoriev I."/>
            <person name="Longcore J.E."/>
            <person name="James T.Y."/>
        </authorList>
    </citation>
    <scope>NUCLEOTIDE SEQUENCE</scope>
    <source>
        <strain evidence="10">JEL0513</strain>
    </source>
</reference>
<dbReference type="GO" id="GO:0005524">
    <property type="term" value="F:ATP binding"/>
    <property type="evidence" value="ECO:0007669"/>
    <property type="project" value="UniProtKB-KW"/>
</dbReference>